<sequence>MPLKASDYFLSDAENAAIFEQQIWPNEFGGCERNLVAVASTAAVMLAPANQVRPVCIILAGQTGVGKSHAAPAFAAALNKITEAGTRLCHLVADSHKPYHPAYAGLVADAAAGRAPAGLASAATGHDARRWLASACAVAAAQKRATLVESASRYPQDVAKMAATFQEAGYRVCLVLLGAHAAQSRLGLLARFLDASNSSPTSLSASIPESEPDSRRRPSLPVRLTPRAIHDESYAGLALLAGMLDSQTGRASGEKVEFLADAVRILRRGNLVAYANDWQHATGTWQTAPADVCRALTIERARRWTSNDDGSDSSSRDVADAPLAREAALFASDVARLRAAHPDRADELNVLAEEYEAVLEASHSEIGKEDEAAYSALDADALVAHLQCSAW</sequence>
<name>A0ABP0DFL6_9PEZI</name>
<protein>
    <recommendedName>
        <fullName evidence="4">Zeta toxin domain-containing protein</fullName>
    </recommendedName>
</protein>
<evidence type="ECO:0000313" key="6">
    <source>
        <dbReference type="Proteomes" id="UP001642501"/>
    </source>
</evidence>
<evidence type="ECO:0000313" key="5">
    <source>
        <dbReference type="EMBL" id="CAK7265651.1"/>
    </source>
</evidence>
<feature type="compositionally biased region" description="Low complexity" evidence="3">
    <location>
        <begin position="197"/>
        <end position="209"/>
    </location>
</feature>
<accession>A0ABP0DFL6</accession>
<feature type="domain" description="Zeta toxin" evidence="4">
    <location>
        <begin position="50"/>
        <end position="275"/>
    </location>
</feature>
<evidence type="ECO:0000256" key="2">
    <source>
        <dbReference type="ARBA" id="ARBA00022840"/>
    </source>
</evidence>
<dbReference type="EMBL" id="CAWUOM010000018">
    <property type="protein sequence ID" value="CAK7265651.1"/>
    <property type="molecule type" value="Genomic_DNA"/>
</dbReference>
<evidence type="ECO:0000256" key="3">
    <source>
        <dbReference type="SAM" id="MobiDB-lite"/>
    </source>
</evidence>
<dbReference type="Proteomes" id="UP001642501">
    <property type="component" value="Unassembled WGS sequence"/>
</dbReference>
<feature type="region of interest" description="Disordered" evidence="3">
    <location>
        <begin position="197"/>
        <end position="221"/>
    </location>
</feature>
<keyword evidence="1" id="KW-0547">Nucleotide-binding</keyword>
<evidence type="ECO:0000256" key="1">
    <source>
        <dbReference type="ARBA" id="ARBA00022741"/>
    </source>
</evidence>
<dbReference type="Pfam" id="PF06414">
    <property type="entry name" value="Zeta_toxin"/>
    <property type="match status" value="1"/>
</dbReference>
<gene>
    <name evidence="5" type="ORF">SEPCBS57363_001691</name>
</gene>
<keyword evidence="6" id="KW-1185">Reference proteome</keyword>
<dbReference type="InterPro" id="IPR027417">
    <property type="entry name" value="P-loop_NTPase"/>
</dbReference>
<organism evidence="5 6">
    <name type="scientific">Sporothrix epigloea</name>
    <dbReference type="NCBI Taxonomy" id="1892477"/>
    <lineage>
        <taxon>Eukaryota</taxon>
        <taxon>Fungi</taxon>
        <taxon>Dikarya</taxon>
        <taxon>Ascomycota</taxon>
        <taxon>Pezizomycotina</taxon>
        <taxon>Sordariomycetes</taxon>
        <taxon>Sordariomycetidae</taxon>
        <taxon>Ophiostomatales</taxon>
        <taxon>Ophiostomataceae</taxon>
        <taxon>Sporothrix</taxon>
    </lineage>
</organism>
<evidence type="ECO:0000259" key="4">
    <source>
        <dbReference type="Pfam" id="PF06414"/>
    </source>
</evidence>
<dbReference type="InterPro" id="IPR010488">
    <property type="entry name" value="Zeta_toxin_domain"/>
</dbReference>
<dbReference type="Gene3D" id="3.40.50.300">
    <property type="entry name" value="P-loop containing nucleotide triphosphate hydrolases"/>
    <property type="match status" value="1"/>
</dbReference>
<comment type="caution">
    <text evidence="5">The sequence shown here is derived from an EMBL/GenBank/DDBJ whole genome shotgun (WGS) entry which is preliminary data.</text>
</comment>
<dbReference type="SUPFAM" id="SSF52540">
    <property type="entry name" value="P-loop containing nucleoside triphosphate hydrolases"/>
    <property type="match status" value="1"/>
</dbReference>
<reference evidence="5 6" key="1">
    <citation type="submission" date="2024-01" db="EMBL/GenBank/DDBJ databases">
        <authorList>
            <person name="Allen C."/>
            <person name="Tagirdzhanova G."/>
        </authorList>
    </citation>
    <scope>NUCLEOTIDE SEQUENCE [LARGE SCALE GENOMIC DNA]</scope>
    <source>
        <strain evidence="5 6">CBS 573.63</strain>
    </source>
</reference>
<proteinExistence type="predicted"/>
<keyword evidence="2" id="KW-0067">ATP-binding</keyword>